<dbReference type="GO" id="GO:0052621">
    <property type="term" value="F:diguanylate cyclase activity"/>
    <property type="evidence" value="ECO:0007669"/>
    <property type="project" value="TreeGrafter"/>
</dbReference>
<dbReference type="InterPro" id="IPR029787">
    <property type="entry name" value="Nucleotide_cyclase"/>
</dbReference>
<organism evidence="3">
    <name type="scientific">bioreactor metagenome</name>
    <dbReference type="NCBI Taxonomy" id="1076179"/>
    <lineage>
        <taxon>unclassified sequences</taxon>
        <taxon>metagenomes</taxon>
        <taxon>ecological metagenomes</taxon>
    </lineage>
</organism>
<dbReference type="InterPro" id="IPR001789">
    <property type="entry name" value="Sig_transdc_resp-reg_receiver"/>
</dbReference>
<dbReference type="InterPro" id="IPR050469">
    <property type="entry name" value="Diguanylate_Cyclase"/>
</dbReference>
<dbReference type="SMART" id="SM00267">
    <property type="entry name" value="GGDEF"/>
    <property type="match status" value="1"/>
</dbReference>
<dbReference type="InterPro" id="IPR011006">
    <property type="entry name" value="CheY-like_superfamily"/>
</dbReference>
<dbReference type="PROSITE" id="PS50110">
    <property type="entry name" value="RESPONSE_REGULATORY"/>
    <property type="match status" value="1"/>
</dbReference>
<dbReference type="GO" id="GO:1902201">
    <property type="term" value="P:negative regulation of bacterial-type flagellum-dependent cell motility"/>
    <property type="evidence" value="ECO:0007669"/>
    <property type="project" value="TreeGrafter"/>
</dbReference>
<evidence type="ECO:0000259" key="2">
    <source>
        <dbReference type="PROSITE" id="PS50887"/>
    </source>
</evidence>
<evidence type="ECO:0000259" key="1">
    <source>
        <dbReference type="PROSITE" id="PS50110"/>
    </source>
</evidence>
<dbReference type="Pfam" id="PF00990">
    <property type="entry name" value="GGDEF"/>
    <property type="match status" value="1"/>
</dbReference>
<protein>
    <submittedName>
        <fullName evidence="3">Chemotaxis response regulator protein-glutamate methylesterase</fullName>
        <ecNumber evidence="3">3.1.1.61</ecNumber>
    </submittedName>
</protein>
<dbReference type="GO" id="GO:0043709">
    <property type="term" value="P:cell adhesion involved in single-species biofilm formation"/>
    <property type="evidence" value="ECO:0007669"/>
    <property type="project" value="TreeGrafter"/>
</dbReference>
<feature type="domain" description="Response regulatory" evidence="1">
    <location>
        <begin position="2"/>
        <end position="125"/>
    </location>
</feature>
<name>A0A644TMB6_9ZZZZ</name>
<dbReference type="Gene3D" id="3.40.50.2300">
    <property type="match status" value="1"/>
</dbReference>
<reference evidence="3" key="1">
    <citation type="submission" date="2019-08" db="EMBL/GenBank/DDBJ databases">
        <authorList>
            <person name="Kucharzyk K."/>
            <person name="Murdoch R.W."/>
            <person name="Higgins S."/>
            <person name="Loffler F."/>
        </authorList>
    </citation>
    <scope>NUCLEOTIDE SEQUENCE</scope>
</reference>
<dbReference type="InterPro" id="IPR000160">
    <property type="entry name" value="GGDEF_dom"/>
</dbReference>
<dbReference type="EC" id="3.1.1.61" evidence="3"/>
<dbReference type="GO" id="GO:0000160">
    <property type="term" value="P:phosphorelay signal transduction system"/>
    <property type="evidence" value="ECO:0007669"/>
    <property type="project" value="InterPro"/>
</dbReference>
<dbReference type="NCBIfam" id="TIGR00254">
    <property type="entry name" value="GGDEF"/>
    <property type="match status" value="1"/>
</dbReference>
<keyword evidence="3" id="KW-0378">Hydrolase</keyword>
<dbReference type="PANTHER" id="PTHR45138">
    <property type="entry name" value="REGULATORY COMPONENTS OF SENSORY TRANSDUCTION SYSTEM"/>
    <property type="match status" value="1"/>
</dbReference>
<comment type="caution">
    <text evidence="3">The sequence shown here is derived from an EMBL/GenBank/DDBJ whole genome shotgun (WGS) entry which is preliminary data.</text>
</comment>
<feature type="domain" description="GGDEF" evidence="2">
    <location>
        <begin position="175"/>
        <end position="312"/>
    </location>
</feature>
<evidence type="ECO:0000313" key="3">
    <source>
        <dbReference type="EMBL" id="MPL68115.1"/>
    </source>
</evidence>
<dbReference type="PANTHER" id="PTHR45138:SF9">
    <property type="entry name" value="DIGUANYLATE CYCLASE DGCM-RELATED"/>
    <property type="match status" value="1"/>
</dbReference>
<dbReference type="Pfam" id="PF00072">
    <property type="entry name" value="Response_reg"/>
    <property type="match status" value="1"/>
</dbReference>
<dbReference type="EMBL" id="VSSQ01000040">
    <property type="protein sequence ID" value="MPL68115.1"/>
    <property type="molecule type" value="Genomic_DNA"/>
</dbReference>
<sequence>MSILVVDDSFDSRLLVRALLKDQGYSDIILAESAAVALEILRSQPTDGHSKVDLILMDLVMPELDGIEACRMFKQDEALQDIPIIMVTASSEVENLERAFAAGAMDFITKPLKRVELLARVRSVLKLKSEMDQRKSREEELRSLTSLDGLTGIANRRCFDEFLEDAWHQALGNHQPLALIMLDIDFFKMYNDAYGHQAGDECLRKVAKTIQSIVNCPFELAARYGGEEFSVILASSDAQYAAQVGEKARIAVVGLNVPHCRSPILPVVTVSVGVASIVPSLQSTAQELIKAADDALYYAKQNGRNQIRIASEVKG</sequence>
<dbReference type="GO" id="GO:0005886">
    <property type="term" value="C:plasma membrane"/>
    <property type="evidence" value="ECO:0007669"/>
    <property type="project" value="TreeGrafter"/>
</dbReference>
<gene>
    <name evidence="3" type="primary">cheB_7</name>
    <name evidence="3" type="ORF">SDC9_13828</name>
</gene>
<dbReference type="AlphaFoldDB" id="A0A644TMB6"/>
<dbReference type="CDD" id="cd01949">
    <property type="entry name" value="GGDEF"/>
    <property type="match status" value="1"/>
</dbReference>
<dbReference type="SUPFAM" id="SSF52172">
    <property type="entry name" value="CheY-like"/>
    <property type="match status" value="1"/>
</dbReference>
<dbReference type="PROSITE" id="PS50887">
    <property type="entry name" value="GGDEF"/>
    <property type="match status" value="1"/>
</dbReference>
<proteinExistence type="predicted"/>
<accession>A0A644TMB6</accession>
<dbReference type="SUPFAM" id="SSF55073">
    <property type="entry name" value="Nucleotide cyclase"/>
    <property type="match status" value="1"/>
</dbReference>
<dbReference type="GO" id="GO:0008984">
    <property type="term" value="F:protein-glutamate methylesterase activity"/>
    <property type="evidence" value="ECO:0007669"/>
    <property type="project" value="UniProtKB-EC"/>
</dbReference>
<dbReference type="Gene3D" id="3.30.70.270">
    <property type="match status" value="1"/>
</dbReference>
<dbReference type="InterPro" id="IPR043128">
    <property type="entry name" value="Rev_trsase/Diguanyl_cyclase"/>
</dbReference>
<dbReference type="FunFam" id="3.30.70.270:FF:000001">
    <property type="entry name" value="Diguanylate cyclase domain protein"/>
    <property type="match status" value="1"/>
</dbReference>
<dbReference type="SMART" id="SM00448">
    <property type="entry name" value="REC"/>
    <property type="match status" value="1"/>
</dbReference>